<dbReference type="Proteomes" id="UP000564629">
    <property type="component" value="Unassembled WGS sequence"/>
</dbReference>
<name>A0A7W8SCT6_9CELL</name>
<comment type="caution">
    <text evidence="1">The sequence shown here is derived from an EMBL/GenBank/DDBJ whole genome shotgun (WGS) entry which is preliminary data.</text>
</comment>
<sequence length="88" mass="9309">MRTAAPRARSRVLYWNSSNKTDLGDAVLCYEDAKIENTVPAVAFCTSCGAGVCAAHVREGVMANVTTNAVGAPTVGPDRRVLRCLACH</sequence>
<reference evidence="1 2" key="1">
    <citation type="submission" date="2020-08" db="EMBL/GenBank/DDBJ databases">
        <title>Sequencing the genomes of 1000 actinobacteria strains.</title>
        <authorList>
            <person name="Klenk H.-P."/>
        </authorList>
    </citation>
    <scope>NUCLEOTIDE SEQUENCE [LARGE SCALE GENOMIC DNA]</scope>
    <source>
        <strain evidence="1 2">DSM 9581</strain>
    </source>
</reference>
<gene>
    <name evidence="1" type="ORF">HNR08_001457</name>
</gene>
<accession>A0A7W8SCT6</accession>
<protein>
    <recommendedName>
        <fullName evidence="3">DUF2180 family protein</fullName>
    </recommendedName>
</protein>
<organism evidence="1 2">
    <name type="scientific">Cellulomonas hominis</name>
    <dbReference type="NCBI Taxonomy" id="156981"/>
    <lineage>
        <taxon>Bacteria</taxon>
        <taxon>Bacillati</taxon>
        <taxon>Actinomycetota</taxon>
        <taxon>Actinomycetes</taxon>
        <taxon>Micrococcales</taxon>
        <taxon>Cellulomonadaceae</taxon>
        <taxon>Cellulomonas</taxon>
    </lineage>
</organism>
<evidence type="ECO:0000313" key="1">
    <source>
        <dbReference type="EMBL" id="MBB5472721.1"/>
    </source>
</evidence>
<dbReference type="AlphaFoldDB" id="A0A7W8SCT6"/>
<dbReference type="EMBL" id="JACHDN010000001">
    <property type="protein sequence ID" value="MBB5472721.1"/>
    <property type="molecule type" value="Genomic_DNA"/>
</dbReference>
<proteinExistence type="predicted"/>
<evidence type="ECO:0008006" key="3">
    <source>
        <dbReference type="Google" id="ProtNLM"/>
    </source>
</evidence>
<evidence type="ECO:0000313" key="2">
    <source>
        <dbReference type="Proteomes" id="UP000564629"/>
    </source>
</evidence>